<dbReference type="EMBL" id="PZKL01000037">
    <property type="protein sequence ID" value="PTH80002.1"/>
    <property type="molecule type" value="Genomic_DNA"/>
</dbReference>
<evidence type="ECO:0000313" key="1">
    <source>
        <dbReference type="EMBL" id="PTH80002.1"/>
    </source>
</evidence>
<comment type="caution">
    <text evidence="1">The sequence shown here is derived from an EMBL/GenBank/DDBJ whole genome shotgun (WGS) entry which is preliminary data.</text>
</comment>
<evidence type="ECO:0000313" key="2">
    <source>
        <dbReference type="Proteomes" id="UP000241986"/>
    </source>
</evidence>
<dbReference type="AlphaFoldDB" id="A0A2T4MZK3"/>
<dbReference type="RefSeq" id="WP_107683884.1">
    <property type="nucleotide sequence ID" value="NZ_PZKL01000037.1"/>
</dbReference>
<accession>A0A2T4MZK3</accession>
<name>A0A2T4MZK3_AERVE</name>
<gene>
    <name evidence="1" type="ORF">DAA48_15675</name>
</gene>
<dbReference type="Proteomes" id="UP000241986">
    <property type="component" value="Unassembled WGS sequence"/>
</dbReference>
<protein>
    <submittedName>
        <fullName evidence="1">Uncharacterized protein</fullName>
    </submittedName>
</protein>
<organism evidence="1 2">
    <name type="scientific">Aeromonas veronii</name>
    <dbReference type="NCBI Taxonomy" id="654"/>
    <lineage>
        <taxon>Bacteria</taxon>
        <taxon>Pseudomonadati</taxon>
        <taxon>Pseudomonadota</taxon>
        <taxon>Gammaproteobacteria</taxon>
        <taxon>Aeromonadales</taxon>
        <taxon>Aeromonadaceae</taxon>
        <taxon>Aeromonas</taxon>
    </lineage>
</organism>
<reference evidence="1 2" key="1">
    <citation type="submission" date="2018-03" db="EMBL/GenBank/DDBJ databases">
        <title>Aeromonas veronii whole genome sequencing and analysis.</title>
        <authorList>
            <person name="Xie H."/>
            <person name="Liu T."/>
            <person name="Wang K."/>
        </authorList>
    </citation>
    <scope>NUCLEOTIDE SEQUENCE [LARGE SCALE GENOMIC DNA]</scope>
    <source>
        <strain evidence="1 2">XH.VA.1</strain>
    </source>
</reference>
<proteinExistence type="predicted"/>
<sequence length="106" mass="12312">MANRKIYGIHPSRPEYVAKIKGDAGRYPIWGLDWYNNRAIVSRAGALELISFDKIAFEMENKDEEKEIQLFQCVKCKHLYHEKIASCDCTAGEPFEYTDWIARPVI</sequence>